<dbReference type="InterPro" id="IPR037038">
    <property type="entry name" value="HepT-like_sf"/>
</dbReference>
<reference evidence="5 6" key="1">
    <citation type="submission" date="2017-04" db="EMBL/GenBank/DDBJ databases">
        <title>Genomic insights into metabolism of Thermodesulfobium acidiphilum.</title>
        <authorList>
            <person name="Toshchakov S.V."/>
            <person name="Frolov E.N."/>
            <person name="Kublanov I.V."/>
            <person name="Samarov N.I."/>
            <person name="Novikov A."/>
            <person name="Lebedinsky A.V."/>
            <person name="Bonch-Osmolovskaya E.A."/>
            <person name="Chernyh N.A."/>
        </authorList>
    </citation>
    <scope>NUCLEOTIDE SEQUENCE [LARGE SCALE GENOMIC DNA]</scope>
    <source>
        <strain evidence="5 6">3127-1</strain>
    </source>
</reference>
<gene>
    <name evidence="5" type="ORF">TDSAC_0380</name>
</gene>
<dbReference type="InterPro" id="IPR008201">
    <property type="entry name" value="HepT-like"/>
</dbReference>
<organism evidence="5 6">
    <name type="scientific">Thermodesulfobium acidiphilum</name>
    <dbReference type="NCBI Taxonomy" id="1794699"/>
    <lineage>
        <taxon>Bacteria</taxon>
        <taxon>Pseudomonadati</taxon>
        <taxon>Thermodesulfobiota</taxon>
        <taxon>Thermodesulfobiia</taxon>
        <taxon>Thermodesulfobiales</taxon>
        <taxon>Thermodesulfobiaceae</taxon>
        <taxon>Thermodesulfobium</taxon>
    </lineage>
</organism>
<dbReference type="EMBL" id="CP020921">
    <property type="protein sequence ID" value="AWB09756.1"/>
    <property type="molecule type" value="Genomic_DNA"/>
</dbReference>
<dbReference type="PANTHER" id="PTHR33397:SF3">
    <property type="entry name" value="MRNA NUCLEASE HEPT"/>
    <property type="match status" value="1"/>
</dbReference>
<dbReference type="OrthoDB" id="9796612at2"/>
<dbReference type="NCBIfam" id="NF047751">
    <property type="entry name" value="HepT_toxin"/>
    <property type="match status" value="1"/>
</dbReference>
<dbReference type="AlphaFoldDB" id="A0A2R4VZ83"/>
<evidence type="ECO:0000256" key="4">
    <source>
        <dbReference type="ARBA" id="ARBA00024207"/>
    </source>
</evidence>
<comment type="similarity">
    <text evidence="4">Belongs to the HepT RNase toxin family.</text>
</comment>
<keyword evidence="6" id="KW-1185">Reference proteome</keyword>
<keyword evidence="2" id="KW-0540">Nuclease</keyword>
<dbReference type="Pfam" id="PF01934">
    <property type="entry name" value="HepT-like"/>
    <property type="match status" value="1"/>
</dbReference>
<keyword evidence="3" id="KW-0378">Hydrolase</keyword>
<dbReference type="KEGG" id="taci:TDSAC_0380"/>
<dbReference type="RefSeq" id="WP_108308483.1">
    <property type="nucleotide sequence ID" value="NZ_CP020921.1"/>
</dbReference>
<sequence length="143" mass="16077">MLETDIVLAKVANIQRCLKRIIAITNNDPNSLDDIDKQDIFVLNLQRAIESTIDIAAHIIASQGLGLATTIKENFKILNEAGIIDADLMKRMQAMVGFRNIAIHDYASLDINILKSILQHNLKDIEEFYTLILKKFVLSEDAL</sequence>
<accession>A0A2R4VZ83</accession>
<dbReference type="GO" id="GO:0004540">
    <property type="term" value="F:RNA nuclease activity"/>
    <property type="evidence" value="ECO:0007669"/>
    <property type="project" value="InterPro"/>
</dbReference>
<name>A0A2R4VZ83_THEAF</name>
<dbReference type="Proteomes" id="UP000244792">
    <property type="component" value="Chromosome"/>
</dbReference>
<dbReference type="GO" id="GO:0110001">
    <property type="term" value="C:toxin-antitoxin complex"/>
    <property type="evidence" value="ECO:0007669"/>
    <property type="project" value="InterPro"/>
</dbReference>
<evidence type="ECO:0000256" key="3">
    <source>
        <dbReference type="ARBA" id="ARBA00022801"/>
    </source>
</evidence>
<proteinExistence type="inferred from homology"/>
<dbReference type="InterPro" id="IPR052379">
    <property type="entry name" value="Type_VII_TA_RNase"/>
</dbReference>
<dbReference type="GO" id="GO:0016787">
    <property type="term" value="F:hydrolase activity"/>
    <property type="evidence" value="ECO:0007669"/>
    <property type="project" value="UniProtKB-KW"/>
</dbReference>
<evidence type="ECO:0000256" key="2">
    <source>
        <dbReference type="ARBA" id="ARBA00022722"/>
    </source>
</evidence>
<evidence type="ECO:0000256" key="1">
    <source>
        <dbReference type="ARBA" id="ARBA00022649"/>
    </source>
</evidence>
<evidence type="ECO:0000313" key="5">
    <source>
        <dbReference type="EMBL" id="AWB09756.1"/>
    </source>
</evidence>
<keyword evidence="1" id="KW-1277">Toxin-antitoxin system</keyword>
<dbReference type="Gene3D" id="1.20.120.580">
    <property type="entry name" value="bsu32300-like"/>
    <property type="match status" value="1"/>
</dbReference>
<evidence type="ECO:0000313" key="6">
    <source>
        <dbReference type="Proteomes" id="UP000244792"/>
    </source>
</evidence>
<dbReference type="PANTHER" id="PTHR33397">
    <property type="entry name" value="UPF0331 PROTEIN YUTE"/>
    <property type="match status" value="1"/>
</dbReference>
<protein>
    <submittedName>
        <fullName evidence="5">Uncharacterized conserved protein YutE, UPF0331/DUF86 family</fullName>
    </submittedName>
</protein>